<evidence type="ECO:0000313" key="12">
    <source>
        <dbReference type="Proteomes" id="UP001597478"/>
    </source>
</evidence>
<keyword evidence="7" id="KW-0560">Oxidoreductase</keyword>
<dbReference type="PANTHER" id="PTHR42917:SF2">
    <property type="entry name" value="2,4-DIENOYL-COA REDUCTASE [(2E)-ENOYL-COA-PRODUCING]"/>
    <property type="match status" value="1"/>
</dbReference>
<protein>
    <submittedName>
        <fullName evidence="11">FAD-dependent oxidoreductase</fullName>
    </submittedName>
</protein>
<organism evidence="11 12">
    <name type="scientific">Prauserella oleivorans</name>
    <dbReference type="NCBI Taxonomy" id="1478153"/>
    <lineage>
        <taxon>Bacteria</taxon>
        <taxon>Bacillati</taxon>
        <taxon>Actinomycetota</taxon>
        <taxon>Actinomycetes</taxon>
        <taxon>Pseudonocardiales</taxon>
        <taxon>Pseudonocardiaceae</taxon>
        <taxon>Prauserella</taxon>
    </lineage>
</organism>
<dbReference type="Gene3D" id="3.50.50.60">
    <property type="entry name" value="FAD/NAD(P)-binding domain"/>
    <property type="match status" value="1"/>
</dbReference>
<proteinExistence type="inferred from homology"/>
<comment type="cofactor">
    <cofactor evidence="1">
        <name>FMN</name>
        <dbReference type="ChEBI" id="CHEBI:58210"/>
    </cofactor>
</comment>
<name>A0ABW5W2U5_9PSEU</name>
<evidence type="ECO:0000256" key="2">
    <source>
        <dbReference type="ARBA" id="ARBA00001966"/>
    </source>
</evidence>
<feature type="domain" description="NADH:flavin oxidoreductase/NADH oxidase N-terminal" evidence="10">
    <location>
        <begin position="24"/>
        <end position="347"/>
    </location>
</feature>
<evidence type="ECO:0000256" key="8">
    <source>
        <dbReference type="ARBA" id="ARBA00023004"/>
    </source>
</evidence>
<dbReference type="InterPro" id="IPR036188">
    <property type="entry name" value="FAD/NAD-bd_sf"/>
</dbReference>
<evidence type="ECO:0000256" key="1">
    <source>
        <dbReference type="ARBA" id="ARBA00001917"/>
    </source>
</evidence>
<evidence type="ECO:0000256" key="5">
    <source>
        <dbReference type="ARBA" id="ARBA00022643"/>
    </source>
</evidence>
<dbReference type="Pfam" id="PF00724">
    <property type="entry name" value="Oxidored_FMN"/>
    <property type="match status" value="1"/>
</dbReference>
<dbReference type="Gene3D" id="3.20.20.70">
    <property type="entry name" value="Aldolase class I"/>
    <property type="match status" value="1"/>
</dbReference>
<dbReference type="PANTHER" id="PTHR42917">
    <property type="entry name" value="2,4-DIENOYL-COA REDUCTASE"/>
    <property type="match status" value="1"/>
</dbReference>
<dbReference type="InterPro" id="IPR001155">
    <property type="entry name" value="OxRdtase_FMN_N"/>
</dbReference>
<comment type="cofactor">
    <cofactor evidence="2">
        <name>[4Fe-4S] cluster</name>
        <dbReference type="ChEBI" id="CHEBI:49883"/>
    </cofactor>
</comment>
<dbReference type="SUPFAM" id="SSF51905">
    <property type="entry name" value="FAD/NAD(P)-binding domain"/>
    <property type="match status" value="1"/>
</dbReference>
<dbReference type="EMBL" id="JBHUOF010000003">
    <property type="protein sequence ID" value="MFD2798268.1"/>
    <property type="molecule type" value="Genomic_DNA"/>
</dbReference>
<dbReference type="RefSeq" id="WP_377383704.1">
    <property type="nucleotide sequence ID" value="NZ_JBHSAN010000001.1"/>
</dbReference>
<keyword evidence="6" id="KW-0479">Metal-binding</keyword>
<dbReference type="InterPro" id="IPR013785">
    <property type="entry name" value="Aldolase_TIM"/>
</dbReference>
<keyword evidence="12" id="KW-1185">Reference proteome</keyword>
<dbReference type="Gene3D" id="3.40.50.720">
    <property type="entry name" value="NAD(P)-binding Rossmann-like Domain"/>
    <property type="match status" value="1"/>
</dbReference>
<comment type="caution">
    <text evidence="11">The sequence shown here is derived from an EMBL/GenBank/DDBJ whole genome shotgun (WGS) entry which is preliminary data.</text>
</comment>
<keyword evidence="4" id="KW-0285">Flavoprotein</keyword>
<keyword evidence="8" id="KW-0408">Iron</keyword>
<evidence type="ECO:0000256" key="3">
    <source>
        <dbReference type="ARBA" id="ARBA00011048"/>
    </source>
</evidence>
<evidence type="ECO:0000256" key="9">
    <source>
        <dbReference type="ARBA" id="ARBA00023014"/>
    </source>
</evidence>
<evidence type="ECO:0000256" key="7">
    <source>
        <dbReference type="ARBA" id="ARBA00023002"/>
    </source>
</evidence>
<gene>
    <name evidence="11" type="ORF">ACFS2C_02545</name>
</gene>
<accession>A0ABW5W2U5</accession>
<comment type="similarity">
    <text evidence="3">In the N-terminal section; belongs to the NADH:flavin oxidoreductase/NADH oxidase family.</text>
</comment>
<evidence type="ECO:0000259" key="10">
    <source>
        <dbReference type="Pfam" id="PF00724"/>
    </source>
</evidence>
<reference evidence="12" key="1">
    <citation type="journal article" date="2019" name="Int. J. Syst. Evol. Microbiol.">
        <title>The Global Catalogue of Microorganisms (GCM) 10K type strain sequencing project: providing services to taxonomists for standard genome sequencing and annotation.</title>
        <authorList>
            <consortium name="The Broad Institute Genomics Platform"/>
            <consortium name="The Broad Institute Genome Sequencing Center for Infectious Disease"/>
            <person name="Wu L."/>
            <person name="Ma J."/>
        </authorList>
    </citation>
    <scope>NUCLEOTIDE SEQUENCE [LARGE SCALE GENOMIC DNA]</scope>
    <source>
        <strain evidence="12">IBRC-M 10906</strain>
    </source>
</reference>
<keyword evidence="9" id="KW-0411">Iron-sulfur</keyword>
<evidence type="ECO:0000313" key="11">
    <source>
        <dbReference type="EMBL" id="MFD2798268.1"/>
    </source>
</evidence>
<dbReference type="Pfam" id="PF12831">
    <property type="entry name" value="FAD_oxidored"/>
    <property type="match status" value="1"/>
</dbReference>
<evidence type="ECO:0000256" key="6">
    <source>
        <dbReference type="ARBA" id="ARBA00022723"/>
    </source>
</evidence>
<evidence type="ECO:0000256" key="4">
    <source>
        <dbReference type="ARBA" id="ARBA00022630"/>
    </source>
</evidence>
<dbReference type="SUPFAM" id="SSF51395">
    <property type="entry name" value="FMN-linked oxidoreductases"/>
    <property type="match status" value="1"/>
</dbReference>
<dbReference type="Proteomes" id="UP001597478">
    <property type="component" value="Unassembled WGS sequence"/>
</dbReference>
<dbReference type="InterPro" id="IPR051793">
    <property type="entry name" value="NADH:flavin_oxidoreductase"/>
</dbReference>
<keyword evidence="5" id="KW-0288">FMN</keyword>
<sequence length="673" mass="72012">MRAPREVSTTEQKGNGMAERYTSVFTPLRLNEVTIPNRIVRTAHTTHQPLRTGSGLIDYHVARARGGVGLSILGASSVHASAPMEIASHEDSVVPQYQRFADALAPYDMAVMQQLWHGGSAAHHNPLGGPPWSASDIPNPRSGVTPVPMTKTMIDDVVAGFAAAAGRVRRGGLHGVEIHAGHNYLVAQFLSPLTNHRTDDYGGSPANRLRFLTEILDAVRREVGPDFPVGVRFSADEDVPGGLTPDDTLPIARAIEPEVDFIDVSFGGYYRFHRMMATADGYGLGYELPSSTRVTRHLSVPTIVSGRIMTIEHADRIVSSGDADMVSMVRALIADPELVAKTRHGAEERIRPCIGTNEGCVAARRGNFGCVVNPDAGREHQQPSPAPRTDRPKRILIGGGGPAGLEAARTAALRGHTVVLHELTGRLGGQVAIAASAPYRADFGAHVQWLEQEVRRLGVEVKLRTPLEPDTVAAARPDVVVVATGSAPRTDGFTVMRPRHRFSPEQRRLVRTSWDVFGFGGRLGPASRAVVYDDAGDFEGISVVEKLLADSAEIVLVTRHDAIGAGMPEPASTAQAARERLAGHPRLTVHTHAILTDISVEAKTVDVEWLGSGRRACVDADVVVAVGTNQPSAEVADAVRDGFEGDVHVIGDALTPGRLRTAIEQGALIGRTL</sequence>